<dbReference type="Proteomes" id="UP000053263">
    <property type="component" value="Unassembled WGS sequence"/>
</dbReference>
<dbReference type="AlphaFoldDB" id="A0A0C9SKZ3"/>
<feature type="domain" description="Ubiquitin-like" evidence="2">
    <location>
        <begin position="106"/>
        <end position="174"/>
    </location>
</feature>
<dbReference type="InterPro" id="IPR029071">
    <property type="entry name" value="Ubiquitin-like_domsf"/>
</dbReference>
<sequence>MSAPSTPAAESPTTDREPLYAFLTTEPFQQTRPYTATGAASARTSFTRVGPDVDAMLASDGISPHSVASSLYPSLYDREQEERALQEEQAEKEPEEQEPVPQIPQTCITFLCITGRRRTMSFEPETTVGRVKELLWNAWPSEWQSDQPPAPSYLRLLHLGKIIQDDDTLAKLNFPVAIPSPPNPTPATIVHLSIRPIPPPADDGGLKKRRRTWRRSTVDSTESTGEDGESREAGCCNACIIC</sequence>
<evidence type="ECO:0000313" key="3">
    <source>
        <dbReference type="EMBL" id="KII84586.1"/>
    </source>
</evidence>
<protein>
    <recommendedName>
        <fullName evidence="2">Ubiquitin-like domain-containing protein</fullName>
    </recommendedName>
</protein>
<evidence type="ECO:0000256" key="1">
    <source>
        <dbReference type="SAM" id="MobiDB-lite"/>
    </source>
</evidence>
<dbReference type="PANTHER" id="PTHR13169">
    <property type="entry name" value="UBIQUITIN-LIKE PROTEIN 3 HCG-1 PROTEIN"/>
    <property type="match status" value="1"/>
</dbReference>
<dbReference type="InterPro" id="IPR000626">
    <property type="entry name" value="Ubiquitin-like_dom"/>
</dbReference>
<evidence type="ECO:0000313" key="4">
    <source>
        <dbReference type="Proteomes" id="UP000053263"/>
    </source>
</evidence>
<keyword evidence="4" id="KW-1185">Reference proteome</keyword>
<feature type="region of interest" description="Disordered" evidence="1">
    <location>
        <begin position="195"/>
        <end position="231"/>
    </location>
</feature>
<feature type="compositionally biased region" description="Basic and acidic residues" evidence="1">
    <location>
        <begin position="79"/>
        <end position="92"/>
    </location>
</feature>
<dbReference type="OrthoDB" id="1043111at2759"/>
<feature type="region of interest" description="Disordered" evidence="1">
    <location>
        <begin position="1"/>
        <end position="20"/>
    </location>
</feature>
<dbReference type="InterPro" id="IPR040015">
    <property type="entry name" value="UBL3-like"/>
</dbReference>
<reference evidence="3 4" key="1">
    <citation type="submission" date="2014-06" db="EMBL/GenBank/DDBJ databases">
        <title>Evolutionary Origins and Diversification of the Mycorrhizal Mutualists.</title>
        <authorList>
            <consortium name="DOE Joint Genome Institute"/>
            <consortium name="Mycorrhizal Genomics Consortium"/>
            <person name="Kohler A."/>
            <person name="Kuo A."/>
            <person name="Nagy L.G."/>
            <person name="Floudas D."/>
            <person name="Copeland A."/>
            <person name="Barry K.W."/>
            <person name="Cichocki N."/>
            <person name="Veneault-Fourrey C."/>
            <person name="LaButti K."/>
            <person name="Lindquist E.A."/>
            <person name="Lipzen A."/>
            <person name="Lundell T."/>
            <person name="Morin E."/>
            <person name="Murat C."/>
            <person name="Riley R."/>
            <person name="Ohm R."/>
            <person name="Sun H."/>
            <person name="Tunlid A."/>
            <person name="Henrissat B."/>
            <person name="Grigoriev I.V."/>
            <person name="Hibbett D.S."/>
            <person name="Martin F."/>
        </authorList>
    </citation>
    <scope>NUCLEOTIDE SEQUENCE [LARGE SCALE GENOMIC DNA]</scope>
    <source>
        <strain evidence="3 4">FD-325 SS-3</strain>
    </source>
</reference>
<dbReference type="SUPFAM" id="SSF54236">
    <property type="entry name" value="Ubiquitin-like"/>
    <property type="match status" value="1"/>
</dbReference>
<gene>
    <name evidence="3" type="ORF">PLICRDRAFT_57560</name>
</gene>
<dbReference type="InterPro" id="IPR039540">
    <property type="entry name" value="UBL3-like_ubiquitin_dom"/>
</dbReference>
<dbReference type="HOGENOM" id="CLU_076385_0_1_1"/>
<accession>A0A0C9SKZ3</accession>
<evidence type="ECO:0000259" key="2">
    <source>
        <dbReference type="PROSITE" id="PS50053"/>
    </source>
</evidence>
<proteinExistence type="predicted"/>
<dbReference type="PROSITE" id="PS50053">
    <property type="entry name" value="UBIQUITIN_2"/>
    <property type="match status" value="1"/>
</dbReference>
<dbReference type="Gene3D" id="3.10.20.90">
    <property type="entry name" value="Phosphatidylinositol 3-kinase Catalytic Subunit, Chain A, domain 1"/>
    <property type="match status" value="1"/>
</dbReference>
<dbReference type="PANTHER" id="PTHR13169:SF0">
    <property type="entry name" value="UBIQUITIN-LIKE PROTEIN 3"/>
    <property type="match status" value="1"/>
</dbReference>
<name>A0A0C9SKZ3_PLICR</name>
<dbReference type="EMBL" id="KN832570">
    <property type="protein sequence ID" value="KII84586.1"/>
    <property type="molecule type" value="Genomic_DNA"/>
</dbReference>
<feature type="region of interest" description="Disordered" evidence="1">
    <location>
        <begin position="79"/>
        <end position="101"/>
    </location>
</feature>
<organism evidence="3 4">
    <name type="scientific">Plicaturopsis crispa FD-325 SS-3</name>
    <dbReference type="NCBI Taxonomy" id="944288"/>
    <lineage>
        <taxon>Eukaryota</taxon>
        <taxon>Fungi</taxon>
        <taxon>Dikarya</taxon>
        <taxon>Basidiomycota</taxon>
        <taxon>Agaricomycotina</taxon>
        <taxon>Agaricomycetes</taxon>
        <taxon>Agaricomycetidae</taxon>
        <taxon>Amylocorticiales</taxon>
        <taxon>Amylocorticiaceae</taxon>
        <taxon>Plicatura</taxon>
        <taxon>Plicaturopsis crispa</taxon>
    </lineage>
</organism>
<dbReference type="Pfam" id="PF13881">
    <property type="entry name" value="Rad60-SLD_2"/>
    <property type="match status" value="1"/>
</dbReference>